<dbReference type="KEGG" id="mech:Q9L42_013995"/>
<dbReference type="Gene3D" id="1.10.760.10">
    <property type="entry name" value="Cytochrome c-like domain"/>
    <property type="match status" value="1"/>
</dbReference>
<reference evidence="9 10" key="1">
    <citation type="journal article" date="2024" name="Microbiology">
        <title>Methylomarinum rosea sp. nov., a novel halophilic methanotrophic bacterium from the hypersaline Lake Elton.</title>
        <authorList>
            <person name="Suleimanov R.Z."/>
            <person name="Oshkin I.Y."/>
            <person name="Danilova O.V."/>
            <person name="Suzina N.E."/>
            <person name="Dedysh S.N."/>
        </authorList>
    </citation>
    <scope>NUCLEOTIDE SEQUENCE [LARGE SCALE GENOMIC DNA]</scope>
    <source>
        <strain evidence="9 10">Ch1-1</strain>
    </source>
</reference>
<evidence type="ECO:0000256" key="6">
    <source>
        <dbReference type="PROSITE-ProRule" id="PRU00433"/>
    </source>
</evidence>
<keyword evidence="2 6" id="KW-0349">Heme</keyword>
<name>A0AAU7NS35_9GAMM</name>
<dbReference type="AlphaFoldDB" id="A0AAU7NS35"/>
<dbReference type="GO" id="GO:0046872">
    <property type="term" value="F:metal ion binding"/>
    <property type="evidence" value="ECO:0007669"/>
    <property type="project" value="UniProtKB-KW"/>
</dbReference>
<dbReference type="InterPro" id="IPR009056">
    <property type="entry name" value="Cyt_c-like_dom"/>
</dbReference>
<dbReference type="InterPro" id="IPR051811">
    <property type="entry name" value="Cytochrome_c550/c551-like"/>
</dbReference>
<dbReference type="Pfam" id="PF13442">
    <property type="entry name" value="Cytochrome_CBB3"/>
    <property type="match status" value="1"/>
</dbReference>
<dbReference type="SUPFAM" id="SSF46626">
    <property type="entry name" value="Cytochrome c"/>
    <property type="match status" value="1"/>
</dbReference>
<dbReference type="EMBL" id="CP157743">
    <property type="protein sequence ID" value="XBS19466.1"/>
    <property type="molecule type" value="Genomic_DNA"/>
</dbReference>
<evidence type="ECO:0000256" key="7">
    <source>
        <dbReference type="SAM" id="SignalP"/>
    </source>
</evidence>
<dbReference type="PANTHER" id="PTHR37823">
    <property type="entry name" value="CYTOCHROME C-553-LIKE"/>
    <property type="match status" value="1"/>
</dbReference>
<evidence type="ECO:0000256" key="3">
    <source>
        <dbReference type="ARBA" id="ARBA00022723"/>
    </source>
</evidence>
<feature type="signal peptide" evidence="7">
    <location>
        <begin position="1"/>
        <end position="25"/>
    </location>
</feature>
<keyword evidence="5 6" id="KW-0408">Iron</keyword>
<evidence type="ECO:0000256" key="2">
    <source>
        <dbReference type="ARBA" id="ARBA00022617"/>
    </source>
</evidence>
<dbReference type="PROSITE" id="PS51007">
    <property type="entry name" value="CYTC"/>
    <property type="match status" value="1"/>
</dbReference>
<gene>
    <name evidence="9" type="ORF">Q9L42_013995</name>
</gene>
<feature type="domain" description="Cytochrome c" evidence="8">
    <location>
        <begin position="179"/>
        <end position="263"/>
    </location>
</feature>
<feature type="chain" id="PRO_5043873831" evidence="7">
    <location>
        <begin position="26"/>
        <end position="273"/>
    </location>
</feature>
<keyword evidence="3 6" id="KW-0479">Metal-binding</keyword>
<evidence type="ECO:0000259" key="8">
    <source>
        <dbReference type="PROSITE" id="PS51007"/>
    </source>
</evidence>
<proteinExistence type="predicted"/>
<accession>A0AAU7NS35</accession>
<keyword evidence="10" id="KW-1185">Reference proteome</keyword>
<keyword evidence="1" id="KW-0813">Transport</keyword>
<evidence type="ECO:0000256" key="5">
    <source>
        <dbReference type="ARBA" id="ARBA00023004"/>
    </source>
</evidence>
<sequence>MNKDNLFPTLIMNLAMILFCGELSAAPWPEIQLQRDLTPSSLTSTTVEVPKDPVYQTAKHYRAYPLKGIIDELSADYAGDLQQAVLVFTAIDGYKVSMAYPDALEEQGYLAFRDLDANENDWIAFKFGKEKITPAPYYLVWSKADIDKWRYPWPFQLSRITLQPARIYFGKAAPVSTNDKISRGFAEFSRYCIRCHAVNGSGGSVGPELNAPQNVSERYADKQLTGLILNNPAYRPNSKMPVFAELLNDAQVNSILAYLKAMKSHKQAVNETD</sequence>
<evidence type="ECO:0000313" key="10">
    <source>
        <dbReference type="Proteomes" id="UP001225378"/>
    </source>
</evidence>
<protein>
    <submittedName>
        <fullName evidence="9">Cytochrome c</fullName>
    </submittedName>
</protein>
<dbReference type="InterPro" id="IPR036909">
    <property type="entry name" value="Cyt_c-like_dom_sf"/>
</dbReference>
<keyword evidence="7" id="KW-0732">Signal</keyword>
<keyword evidence="4" id="KW-0249">Electron transport</keyword>
<dbReference type="RefSeq" id="WP_305907785.1">
    <property type="nucleotide sequence ID" value="NZ_CP157743.1"/>
</dbReference>
<dbReference type="GO" id="GO:0020037">
    <property type="term" value="F:heme binding"/>
    <property type="evidence" value="ECO:0007669"/>
    <property type="project" value="InterPro"/>
</dbReference>
<dbReference type="GO" id="GO:0009055">
    <property type="term" value="F:electron transfer activity"/>
    <property type="evidence" value="ECO:0007669"/>
    <property type="project" value="InterPro"/>
</dbReference>
<dbReference type="Proteomes" id="UP001225378">
    <property type="component" value="Chromosome"/>
</dbReference>
<evidence type="ECO:0000256" key="1">
    <source>
        <dbReference type="ARBA" id="ARBA00022448"/>
    </source>
</evidence>
<dbReference type="PANTHER" id="PTHR37823:SF1">
    <property type="entry name" value="CYTOCHROME C-553-LIKE"/>
    <property type="match status" value="1"/>
</dbReference>
<organism evidence="9 10">
    <name type="scientific">Methylomarinum roseum</name>
    <dbReference type="NCBI Taxonomy" id="3067653"/>
    <lineage>
        <taxon>Bacteria</taxon>
        <taxon>Pseudomonadati</taxon>
        <taxon>Pseudomonadota</taxon>
        <taxon>Gammaproteobacteria</taxon>
        <taxon>Methylococcales</taxon>
        <taxon>Methylococcaceae</taxon>
        <taxon>Methylomarinum</taxon>
    </lineage>
</organism>
<evidence type="ECO:0000256" key="4">
    <source>
        <dbReference type="ARBA" id="ARBA00022982"/>
    </source>
</evidence>
<evidence type="ECO:0000313" key="9">
    <source>
        <dbReference type="EMBL" id="XBS19466.1"/>
    </source>
</evidence>